<keyword evidence="3" id="KW-1185">Reference proteome</keyword>
<accession>A0A4C1U2Z2</accession>
<dbReference type="InterPro" id="IPR000477">
    <property type="entry name" value="RT_dom"/>
</dbReference>
<dbReference type="STRING" id="151549.A0A4C1U2Z2"/>
<dbReference type="GO" id="GO:0003964">
    <property type="term" value="F:RNA-directed DNA polymerase activity"/>
    <property type="evidence" value="ECO:0007669"/>
    <property type="project" value="UniProtKB-KW"/>
</dbReference>
<gene>
    <name evidence="2" type="ORF">EVAR_16534_1</name>
</gene>
<dbReference type="Proteomes" id="UP000299102">
    <property type="component" value="Unassembled WGS sequence"/>
</dbReference>
<comment type="caution">
    <text evidence="2">The sequence shown here is derived from an EMBL/GenBank/DDBJ whole genome shotgun (WGS) entry which is preliminary data.</text>
</comment>
<evidence type="ECO:0000313" key="2">
    <source>
        <dbReference type="EMBL" id="GBP20661.1"/>
    </source>
</evidence>
<keyword evidence="2" id="KW-0548">Nucleotidyltransferase</keyword>
<evidence type="ECO:0000259" key="1">
    <source>
        <dbReference type="PROSITE" id="PS50878"/>
    </source>
</evidence>
<keyword evidence="2" id="KW-0695">RNA-directed DNA polymerase</keyword>
<name>A0A4C1U2Z2_EUMVA</name>
<feature type="domain" description="Reverse transcriptase" evidence="1">
    <location>
        <begin position="1"/>
        <end position="103"/>
    </location>
</feature>
<sequence length="187" mass="21229">MFKYENTHSSRRPLRANVPQGSTLSPLLYSAYINDLPRPASGVQLALFADDTVMYMRGKTAKVNVYKNGADIYVSCLTAYAALSTLHKLQVLQNRFCRAATNAHWCVKKSVLHRDLELTTILKHMKYASARFFSIVEIHPYPLLSAAVFYEAPPPYHLIRRPRIALTDSPDALTAEFERIIEINKQT</sequence>
<evidence type="ECO:0000313" key="3">
    <source>
        <dbReference type="Proteomes" id="UP000299102"/>
    </source>
</evidence>
<dbReference type="OrthoDB" id="6627393at2759"/>
<dbReference type="AlphaFoldDB" id="A0A4C1U2Z2"/>
<reference evidence="2 3" key="1">
    <citation type="journal article" date="2019" name="Commun. Biol.">
        <title>The bagworm genome reveals a unique fibroin gene that provides high tensile strength.</title>
        <authorList>
            <person name="Kono N."/>
            <person name="Nakamura H."/>
            <person name="Ohtoshi R."/>
            <person name="Tomita M."/>
            <person name="Numata K."/>
            <person name="Arakawa K."/>
        </authorList>
    </citation>
    <scope>NUCLEOTIDE SEQUENCE [LARGE SCALE GENOMIC DNA]</scope>
</reference>
<dbReference type="PROSITE" id="PS50878">
    <property type="entry name" value="RT_POL"/>
    <property type="match status" value="1"/>
</dbReference>
<protein>
    <submittedName>
        <fullName evidence="2">Probable RNA-directed DNA polymerase from transposon X-element</fullName>
    </submittedName>
</protein>
<organism evidence="2 3">
    <name type="scientific">Eumeta variegata</name>
    <name type="common">Bagworm moth</name>
    <name type="synonym">Eumeta japonica</name>
    <dbReference type="NCBI Taxonomy" id="151549"/>
    <lineage>
        <taxon>Eukaryota</taxon>
        <taxon>Metazoa</taxon>
        <taxon>Ecdysozoa</taxon>
        <taxon>Arthropoda</taxon>
        <taxon>Hexapoda</taxon>
        <taxon>Insecta</taxon>
        <taxon>Pterygota</taxon>
        <taxon>Neoptera</taxon>
        <taxon>Endopterygota</taxon>
        <taxon>Lepidoptera</taxon>
        <taxon>Glossata</taxon>
        <taxon>Ditrysia</taxon>
        <taxon>Tineoidea</taxon>
        <taxon>Psychidae</taxon>
        <taxon>Oiketicinae</taxon>
        <taxon>Eumeta</taxon>
    </lineage>
</organism>
<dbReference type="EMBL" id="BGZK01000121">
    <property type="protein sequence ID" value="GBP20661.1"/>
    <property type="molecule type" value="Genomic_DNA"/>
</dbReference>
<keyword evidence="2" id="KW-0808">Transferase</keyword>
<proteinExistence type="predicted"/>
<dbReference type="Pfam" id="PF00078">
    <property type="entry name" value="RVT_1"/>
    <property type="match status" value="1"/>
</dbReference>